<dbReference type="Proteomes" id="UP000814140">
    <property type="component" value="Unassembled WGS sequence"/>
</dbReference>
<evidence type="ECO:0000313" key="1">
    <source>
        <dbReference type="EMBL" id="KAI0055122.1"/>
    </source>
</evidence>
<comment type="caution">
    <text evidence="1">The sequence shown here is derived from an EMBL/GenBank/DDBJ whole genome shotgun (WGS) entry which is preliminary data.</text>
</comment>
<proteinExistence type="predicted"/>
<gene>
    <name evidence="1" type="ORF">BV25DRAFT_1843181</name>
</gene>
<evidence type="ECO:0000313" key="2">
    <source>
        <dbReference type="Proteomes" id="UP000814140"/>
    </source>
</evidence>
<accession>A0ACB8SFZ4</accession>
<sequence>MTADYSNRTMLTEPPYPQRSGLPTSYPTLSPGTLRTRLAGSIWHLLFFPKGCASRRRSPALDFQFKSWTQSDRRLARRRGVKCSRQLVLAKKDKALRRGTDGGVGEDGRAGGELKLIAWAVLGEEKVVHEPIRPSYYLSNRSPPRSLRNQLKAALTVVAAPTVPCCDVCIPHLMNQARSGPKPTAATSTMLTDNKREKSSRVIENALCEWQDSVPRRDKHKRFFTEPHMLPDETVDNAGRVSAADVTHPNYGQRHVDTFIKAKLQPRLFGSVELRSSRYLVHYKTVIGQDAEGHKSNAMVLPPLELTNSIVSMVVAQRFADLLQIVPSPKEDPVLALLQTAHQYILRLSDLLRFTSQDRPDQTDEPQNLFSSPFHEPMHPMHLVANQMAVSSYVIKLLVSQESSTLDVHQLRNLIVSQTSQMTRQKSSWYSASAQEVLWPAITVSVNTHIRALRLLALRWARNYLKTLKLSLEADHYFQQEDLDIIASNVKLFAPSFSACLDQATSPYAHFNSILHPAAIGITEAALRFEVEDLRAVGYFRSMTYLELLGRQCRNELDVQNFCQLWQTMLAGMLRDGGIEQGQKFHANLFDRDLESVIREDEGDHGDF</sequence>
<name>A0ACB8SFZ4_9AGAM</name>
<protein>
    <submittedName>
        <fullName evidence="1">Uncharacterized protein</fullName>
    </submittedName>
</protein>
<keyword evidence="2" id="KW-1185">Reference proteome</keyword>
<reference evidence="1" key="2">
    <citation type="journal article" date="2022" name="New Phytol.">
        <title>Evolutionary transition to the ectomycorrhizal habit in the genomes of a hyperdiverse lineage of mushroom-forming fungi.</title>
        <authorList>
            <person name="Looney B."/>
            <person name="Miyauchi S."/>
            <person name="Morin E."/>
            <person name="Drula E."/>
            <person name="Courty P.E."/>
            <person name="Kohler A."/>
            <person name="Kuo A."/>
            <person name="LaButti K."/>
            <person name="Pangilinan J."/>
            <person name="Lipzen A."/>
            <person name="Riley R."/>
            <person name="Andreopoulos W."/>
            <person name="He G."/>
            <person name="Johnson J."/>
            <person name="Nolan M."/>
            <person name="Tritt A."/>
            <person name="Barry K.W."/>
            <person name="Grigoriev I.V."/>
            <person name="Nagy L.G."/>
            <person name="Hibbett D."/>
            <person name="Henrissat B."/>
            <person name="Matheny P.B."/>
            <person name="Labbe J."/>
            <person name="Martin F.M."/>
        </authorList>
    </citation>
    <scope>NUCLEOTIDE SEQUENCE</scope>
    <source>
        <strain evidence="1">HHB10654</strain>
    </source>
</reference>
<dbReference type="EMBL" id="MU277310">
    <property type="protein sequence ID" value="KAI0055122.1"/>
    <property type="molecule type" value="Genomic_DNA"/>
</dbReference>
<organism evidence="1 2">
    <name type="scientific">Artomyces pyxidatus</name>
    <dbReference type="NCBI Taxonomy" id="48021"/>
    <lineage>
        <taxon>Eukaryota</taxon>
        <taxon>Fungi</taxon>
        <taxon>Dikarya</taxon>
        <taxon>Basidiomycota</taxon>
        <taxon>Agaricomycotina</taxon>
        <taxon>Agaricomycetes</taxon>
        <taxon>Russulales</taxon>
        <taxon>Auriscalpiaceae</taxon>
        <taxon>Artomyces</taxon>
    </lineage>
</organism>
<reference evidence="1" key="1">
    <citation type="submission" date="2021-03" db="EMBL/GenBank/DDBJ databases">
        <authorList>
            <consortium name="DOE Joint Genome Institute"/>
            <person name="Ahrendt S."/>
            <person name="Looney B.P."/>
            <person name="Miyauchi S."/>
            <person name="Morin E."/>
            <person name="Drula E."/>
            <person name="Courty P.E."/>
            <person name="Chicoki N."/>
            <person name="Fauchery L."/>
            <person name="Kohler A."/>
            <person name="Kuo A."/>
            <person name="Labutti K."/>
            <person name="Pangilinan J."/>
            <person name="Lipzen A."/>
            <person name="Riley R."/>
            <person name="Andreopoulos W."/>
            <person name="He G."/>
            <person name="Johnson J."/>
            <person name="Barry K.W."/>
            <person name="Grigoriev I.V."/>
            <person name="Nagy L."/>
            <person name="Hibbett D."/>
            <person name="Henrissat B."/>
            <person name="Matheny P.B."/>
            <person name="Labbe J."/>
            <person name="Martin F."/>
        </authorList>
    </citation>
    <scope>NUCLEOTIDE SEQUENCE</scope>
    <source>
        <strain evidence="1">HHB10654</strain>
    </source>
</reference>